<dbReference type="PIRSF" id="PIRSF033271">
    <property type="entry name" value="UCP033271"/>
    <property type="match status" value="1"/>
</dbReference>
<evidence type="ECO:0000259" key="1">
    <source>
        <dbReference type="Pfam" id="PF06792"/>
    </source>
</evidence>
<dbReference type="Pfam" id="PF06792">
    <property type="entry name" value="UPF0261"/>
    <property type="match status" value="1"/>
</dbReference>
<gene>
    <name evidence="3" type="ORF">Q8A70_21770</name>
</gene>
<accession>A0ABU0YUK5</accession>
<feature type="domain" description="UPF0261" evidence="1">
    <location>
        <begin position="3"/>
        <end position="171"/>
    </location>
</feature>
<dbReference type="InterPro" id="IPR051353">
    <property type="entry name" value="Tobamovirus_resist_UPF0261"/>
</dbReference>
<evidence type="ECO:0000259" key="2">
    <source>
        <dbReference type="Pfam" id="PF23189"/>
    </source>
</evidence>
<reference evidence="4" key="1">
    <citation type="submission" date="2023-08" db="EMBL/GenBank/DDBJ databases">
        <title>Rhodospirillaceae gen. nov., a novel taxon isolated from the Yangtze River Yuezi River estuary sludge.</title>
        <authorList>
            <person name="Ruan L."/>
        </authorList>
    </citation>
    <scope>NUCLEOTIDE SEQUENCE [LARGE SCALE GENOMIC DNA]</scope>
    <source>
        <strain evidence="4">R-7</strain>
    </source>
</reference>
<dbReference type="Proteomes" id="UP001230156">
    <property type="component" value="Unassembled WGS sequence"/>
</dbReference>
<dbReference type="Gene3D" id="3.40.50.12030">
    <property type="entry name" value="Uncharacterised protein family UPF0261, NC domain"/>
    <property type="match status" value="1"/>
</dbReference>
<dbReference type="Pfam" id="PF23189">
    <property type="entry name" value="UPF0261_C"/>
    <property type="match status" value="1"/>
</dbReference>
<evidence type="ECO:0000313" key="4">
    <source>
        <dbReference type="Proteomes" id="UP001230156"/>
    </source>
</evidence>
<protein>
    <submittedName>
        <fullName evidence="3">Tm-1-like ATP-binding domain-containing protein</fullName>
    </submittedName>
</protein>
<dbReference type="Gene3D" id="3.40.50.12020">
    <property type="entry name" value="Uncharacterised protein family UPF0261, NN domain"/>
    <property type="match status" value="1"/>
</dbReference>
<evidence type="ECO:0000313" key="3">
    <source>
        <dbReference type="EMBL" id="MDQ7250333.1"/>
    </source>
</evidence>
<dbReference type="NCBIfam" id="NF002674">
    <property type="entry name" value="PRK02399.1-2"/>
    <property type="match status" value="1"/>
</dbReference>
<dbReference type="InterPro" id="IPR056778">
    <property type="entry name" value="UPF0261_C"/>
</dbReference>
<dbReference type="CDD" id="cd15488">
    <property type="entry name" value="Tm-1-like"/>
    <property type="match status" value="1"/>
</dbReference>
<feature type="domain" description="UPF0261" evidence="2">
    <location>
        <begin position="180"/>
        <end position="396"/>
    </location>
</feature>
<organism evidence="3 4">
    <name type="scientific">Dongia sedimenti</name>
    <dbReference type="NCBI Taxonomy" id="3064282"/>
    <lineage>
        <taxon>Bacteria</taxon>
        <taxon>Pseudomonadati</taxon>
        <taxon>Pseudomonadota</taxon>
        <taxon>Alphaproteobacteria</taxon>
        <taxon>Rhodospirillales</taxon>
        <taxon>Dongiaceae</taxon>
        <taxon>Dongia</taxon>
    </lineage>
</organism>
<dbReference type="RefSeq" id="WP_379959472.1">
    <property type="nucleotide sequence ID" value="NZ_JAUYVI010000007.1"/>
</dbReference>
<proteinExistence type="predicted"/>
<dbReference type="InterPro" id="IPR008322">
    <property type="entry name" value="UPF0261"/>
</dbReference>
<keyword evidence="4" id="KW-1185">Reference proteome</keyword>
<comment type="caution">
    <text evidence="3">The sequence shown here is derived from an EMBL/GenBank/DDBJ whole genome shotgun (WGS) entry which is preliminary data.</text>
</comment>
<dbReference type="EMBL" id="JAUYVI010000007">
    <property type="protein sequence ID" value="MDQ7250333.1"/>
    <property type="molecule type" value="Genomic_DNA"/>
</dbReference>
<name>A0ABU0YUK5_9PROT</name>
<dbReference type="NCBIfam" id="NF002673">
    <property type="entry name" value="PRK02399.1-1"/>
    <property type="match status" value="1"/>
</dbReference>
<dbReference type="InterPro" id="IPR044122">
    <property type="entry name" value="UPF0261_N"/>
</dbReference>
<dbReference type="PANTHER" id="PTHR31862">
    <property type="entry name" value="UPF0261 DOMAIN PROTEIN (AFU_ORTHOLOGUE AFUA_1G10120)"/>
    <property type="match status" value="1"/>
</dbReference>
<sequence>MRRIYVIGTCDTKGDELHFACACIARAGAQALLVDVSTATPDASADVTAETIAAHHPQGQGAVLGLTDRGQAVSAMGVALTHYLLSRKDIGAVLGLGGSGNTAIVTQAMRALPVGVPKVMVSTLASGNVAGFVGPTDIMMLHAVTDIAGLNAISRTVIGNAAHAAAGMVLTRLPKARKAKRSVGYTMFGVTTACVNEIRRRLEPGWESFVFHATGTGGQSFEKLAESGFFDGVLDITTTEVADYLVGGVLPCTADRFGAFIRRSIPYVGSVGACDMVNFGARDTVPAQFSSRQFHIHNAHVTLMRTTPEENAQIGAFIVERVNRMPGPVRFLLPLRGVSAIDAAGQPFHDPAADAALFDAIRKGWRRAKTHKLIELDLDINDPAFAAAAVKAFKEITS</sequence>
<dbReference type="PANTHER" id="PTHR31862:SF1">
    <property type="entry name" value="UPF0261 DOMAIN PROTEIN (AFU_ORTHOLOGUE AFUA_1G10120)"/>
    <property type="match status" value="1"/>
</dbReference>